<evidence type="ECO:0000256" key="4">
    <source>
        <dbReference type="ARBA" id="ARBA00023224"/>
    </source>
</evidence>
<accession>A0A7C9ENS4</accession>
<dbReference type="EMBL" id="GISG01255405">
    <property type="protein sequence ID" value="MBA4672500.1"/>
    <property type="molecule type" value="Transcribed_RNA"/>
</dbReference>
<dbReference type="Gene3D" id="3.40.50.300">
    <property type="entry name" value="P-loop containing nucleotide triphosphate hydrolases"/>
    <property type="match status" value="1"/>
</dbReference>
<evidence type="ECO:0000256" key="2">
    <source>
        <dbReference type="ARBA" id="ARBA00022741"/>
    </source>
</evidence>
<dbReference type="GO" id="GO:0007186">
    <property type="term" value="P:G protein-coupled receptor signaling pathway"/>
    <property type="evidence" value="ECO:0007669"/>
    <property type="project" value="InterPro"/>
</dbReference>
<protein>
    <submittedName>
        <fullName evidence="8">Uncharacterized protein</fullName>
    </submittedName>
</protein>
<dbReference type="InterPro" id="IPR011025">
    <property type="entry name" value="GproteinA_insert"/>
</dbReference>
<dbReference type="Gene3D" id="1.10.400.10">
    <property type="entry name" value="GI Alpha 1, domain 2-like"/>
    <property type="match status" value="1"/>
</dbReference>
<keyword evidence="2 5" id="KW-0547">Nucleotide-binding</keyword>
<feature type="binding site" evidence="5">
    <location>
        <position position="841"/>
    </location>
    <ligand>
        <name>GTP</name>
        <dbReference type="ChEBI" id="CHEBI:37565"/>
    </ligand>
</feature>
<dbReference type="AlphaFoldDB" id="A0A7C9ENS4"/>
<dbReference type="PROSITE" id="PS51882">
    <property type="entry name" value="G_ALPHA"/>
    <property type="match status" value="1"/>
</dbReference>
<evidence type="ECO:0000313" key="8">
    <source>
        <dbReference type="EMBL" id="MBA4672500.1"/>
    </source>
</evidence>
<reference evidence="8" key="2">
    <citation type="submission" date="2020-07" db="EMBL/GenBank/DDBJ databases">
        <authorList>
            <person name="Vera ALvarez R."/>
            <person name="Arias-Moreno D.M."/>
            <person name="Jimenez-Jacinto V."/>
            <person name="Jimenez-Bremont J.F."/>
            <person name="Swaminathan K."/>
            <person name="Moose S.P."/>
            <person name="Guerrero-Gonzalez M.L."/>
            <person name="Marino-Ramirez L."/>
            <person name="Landsman D."/>
            <person name="Rodriguez-Kessler M."/>
            <person name="Delgado-Sanchez P."/>
        </authorList>
    </citation>
    <scope>NUCLEOTIDE SEQUENCE</scope>
    <source>
        <tissue evidence="8">Cladode</tissue>
    </source>
</reference>
<keyword evidence="6" id="KW-0460">Magnesium</keyword>
<proteinExistence type="predicted"/>
<dbReference type="GO" id="GO:0005525">
    <property type="term" value="F:GTP binding"/>
    <property type="evidence" value="ECO:0007669"/>
    <property type="project" value="UniProtKB-KW"/>
</dbReference>
<feature type="binding site" evidence="6">
    <location>
        <position position="663"/>
    </location>
    <ligand>
        <name>Mg(2+)</name>
        <dbReference type="ChEBI" id="CHEBI:18420"/>
    </ligand>
</feature>
<evidence type="ECO:0000256" key="7">
    <source>
        <dbReference type="SAM" id="MobiDB-lite"/>
    </source>
</evidence>
<feature type="region of interest" description="Disordered" evidence="7">
    <location>
        <begin position="105"/>
        <end position="154"/>
    </location>
</feature>
<dbReference type="SMART" id="SM00275">
    <property type="entry name" value="G_alpha"/>
    <property type="match status" value="1"/>
</dbReference>
<evidence type="ECO:0000256" key="5">
    <source>
        <dbReference type="PIRSR" id="PIRSR601019-1"/>
    </source>
</evidence>
<dbReference type="Pfam" id="PF00503">
    <property type="entry name" value="G-alpha"/>
    <property type="match status" value="1"/>
</dbReference>
<keyword evidence="3 5" id="KW-0342">GTP-binding</keyword>
<dbReference type="SUPFAM" id="SSF47895">
    <property type="entry name" value="Transducin (alpha subunit), insertion domain"/>
    <property type="match status" value="1"/>
</dbReference>
<dbReference type="GO" id="GO:0031683">
    <property type="term" value="F:G-protein beta/gamma-subunit complex binding"/>
    <property type="evidence" value="ECO:0007669"/>
    <property type="project" value="InterPro"/>
</dbReference>
<feature type="binding site" evidence="6">
    <location>
        <position position="497"/>
    </location>
    <ligand>
        <name>Mg(2+)</name>
        <dbReference type="ChEBI" id="CHEBI:18420"/>
    </ligand>
</feature>
<name>A0A7C9ENS4_OPUST</name>
<dbReference type="SUPFAM" id="SSF52540">
    <property type="entry name" value="P-loop containing nucleoside triphosphate hydrolases"/>
    <property type="match status" value="1"/>
</dbReference>
<evidence type="ECO:0000256" key="6">
    <source>
        <dbReference type="PIRSR" id="PIRSR601019-2"/>
    </source>
</evidence>
<dbReference type="PANTHER" id="PTHR36486:SF4">
    <property type="entry name" value="PH DOMAIN-CONTAINING PROTEIN"/>
    <property type="match status" value="1"/>
</dbReference>
<keyword evidence="1 6" id="KW-0479">Metal-binding</keyword>
<dbReference type="GO" id="GO:0003924">
    <property type="term" value="F:GTPase activity"/>
    <property type="evidence" value="ECO:0007669"/>
    <property type="project" value="InterPro"/>
</dbReference>
<dbReference type="CDD" id="cd00066">
    <property type="entry name" value="G-alpha"/>
    <property type="match status" value="1"/>
</dbReference>
<dbReference type="FunFam" id="3.40.50.300:FF:000692">
    <property type="entry name" value="Guanine nucleotide-binding protein subunit alpha"/>
    <property type="match status" value="1"/>
</dbReference>
<keyword evidence="4" id="KW-0807">Transducer</keyword>
<sequence>MAGIANKVMPIVQSMSETAFLDFNADISIALEYTGSPVNPSTIPRAVPVEIDQIPTANFAVSPNFLSSSSFPVAEPVVRDPQLGSGATNLKNYEGSAENRIRDLDDQGLHNDGFDVNGGDLNGVESSGPLGFSDNSQDHSNELSDSSQTPTPIECQEIEGFPNSMNLGNWNSTELSLTPQAFSSEISCDHDDSGEVLGGEEEFEGGYEESITPERRVAERPAKKGLCYHCHRGNRFTEKEVCLVCDAKYCKCCILKAMGSMPEGRKCLGCIGYPIDESKRHLLGKCSRVLKGLLVESEVKQIMESELSCPANQLPPEQIFVNGRHLYLEELMLLRSCPNPPRNLQPGHYWYDRVAGFWGKEGQKPCQIITPQLDVGNIKMKRDASNGNTDVLINGREITKAELWMLQSAGVECAGSPTFWVDSDGYYQEEGMKVVKGKIWGRKRTKVLCALLSLPTPESPNPGGQVNGAVDRVISGYLEQIGLCKVLLVGNDQSGTSTVYKQARLLYNVPFSEEERQNIKFSIQTNVYGYLRRLLEWCQQFEEESLLEKRRSRSTDQLGASTSTMPHEIQDKTEYTIGPRLTAFSDRLMNAMVSGDLDITQEYASYVEELWKDAAIQATYSRRDELNLPGSASYFLDKAVEIAKVDYEPSETDILYAEGVTSSNGLASMEFSFPQRENEGFRDTGERQDPVTRYQLIRVNVKNLGENCKWLEMFEDVGIVLFCVSLIEYDEYNVDSNGELINKMLQSKRLFESIVTHPTFDETNFLLLLTKVDLLGEKIEQVPLTHCEWFQDFNPLVTKSSRSNGKVSPLAQRAFHYIAVKFKRLFRSLTGRKLYICPVAALESETVDSALSYAREIIRWEEEMLNLHLNDWSCESIENEHSSYSDIC</sequence>
<dbReference type="GO" id="GO:0046872">
    <property type="term" value="F:metal ion binding"/>
    <property type="evidence" value="ECO:0007669"/>
    <property type="project" value="UniProtKB-KW"/>
</dbReference>
<evidence type="ECO:0000256" key="3">
    <source>
        <dbReference type="ARBA" id="ARBA00023134"/>
    </source>
</evidence>
<dbReference type="PANTHER" id="PTHR36486">
    <property type="entry name" value="OS01G0977800 PROTEIN"/>
    <property type="match status" value="1"/>
</dbReference>
<reference evidence="8" key="1">
    <citation type="journal article" date="2013" name="J. Plant Res.">
        <title>Effect of fungi and light on seed germination of three Opuntia species from semiarid lands of central Mexico.</title>
        <authorList>
            <person name="Delgado-Sanchez P."/>
            <person name="Jimenez-Bremont J.F."/>
            <person name="Guerrero-Gonzalez Mde L."/>
            <person name="Flores J."/>
        </authorList>
    </citation>
    <scope>NUCLEOTIDE SEQUENCE</scope>
    <source>
        <tissue evidence="8">Cladode</tissue>
    </source>
</reference>
<organism evidence="8">
    <name type="scientific">Opuntia streptacantha</name>
    <name type="common">Prickly pear cactus</name>
    <name type="synonym">Opuntia cardona</name>
    <dbReference type="NCBI Taxonomy" id="393608"/>
    <lineage>
        <taxon>Eukaryota</taxon>
        <taxon>Viridiplantae</taxon>
        <taxon>Streptophyta</taxon>
        <taxon>Embryophyta</taxon>
        <taxon>Tracheophyta</taxon>
        <taxon>Spermatophyta</taxon>
        <taxon>Magnoliopsida</taxon>
        <taxon>eudicotyledons</taxon>
        <taxon>Gunneridae</taxon>
        <taxon>Pentapetalae</taxon>
        <taxon>Caryophyllales</taxon>
        <taxon>Cactineae</taxon>
        <taxon>Cactaceae</taxon>
        <taxon>Opuntioideae</taxon>
        <taxon>Opuntia</taxon>
    </lineage>
</organism>
<dbReference type="InterPro" id="IPR027417">
    <property type="entry name" value="P-loop_NTPase"/>
</dbReference>
<dbReference type="PRINTS" id="PR00318">
    <property type="entry name" value="GPROTEINA"/>
</dbReference>
<evidence type="ECO:0000256" key="1">
    <source>
        <dbReference type="ARBA" id="ARBA00022723"/>
    </source>
</evidence>
<dbReference type="InterPro" id="IPR053057">
    <property type="entry name" value="XLG_GTP-binding"/>
</dbReference>
<dbReference type="InterPro" id="IPR001019">
    <property type="entry name" value="Gprotein_alpha_su"/>
</dbReference>